<evidence type="ECO:0000313" key="3">
    <source>
        <dbReference type="Proteomes" id="UP000056905"/>
    </source>
</evidence>
<sequence length="708" mass="74125">MASQTIAIRPFSRQAARANQGPSMTHRRRLAAASALIALMTTGQVRAETATQADVAPSISVAPVGATVPTAQGGSNAAALLYNRVDPGSSIIAATGELGGLEFYGLDGGFKSALAGGETYGVDAREIGGRTVLAVLDRQAGRIRLSAYDFATGQAQTLDARPLLLGYAGEGVCLHQSPRDGSLYAFTLGGEGQLDQWLLYPTADGKLDGRIVRRLHLSSEAKYCVADDASGRLYVAQQAVGVWRYDADPEAETVATVVDINRLGRIKGEVGGLAILNGGTEGNYLIAANADAGDYNVYDRNADDRFLGTFRIQVNGIDAIEGPSGLFGARAPVGQGLPGGALLVTDDRKVGANTRILSWQDVAAALKVSPGQAAPASAPDKLALVQPTMETQPVENGGDAADDPAIFVHPTDPTRSAIIATDKKGGLLVYDLKGKPLQYLPDGKLNNVDLRSGFRLGGKDVTLVTASDRTRKAIAIYSFDPDTLRLTSVADGLQPTGLSDPYGLCMYRNRKGATFVFISDPDGGVRQWKLVATPAGTVKAEKVRDLKFDTQTEGCVADDETGALYVAEEDLALWKLGAEPRSGATRKAIARVSDNPALKDDLEGVGLYAQAGGKGYLVLSSQGNNSYAVYRREGDNAYVGSFAINADGKTGIDGVSETDGLEVTSASLGAGLEGGAFIAQDGRNVSPPENQNFKLVPWSAIAAKLGLK</sequence>
<proteinExistence type="predicted"/>
<dbReference type="InterPro" id="IPR011042">
    <property type="entry name" value="6-blade_b-propeller_TolB-like"/>
</dbReference>
<dbReference type="GO" id="GO:0016158">
    <property type="term" value="F:inositol hexakisphosphate 3-phosphatase activity"/>
    <property type="evidence" value="ECO:0007669"/>
    <property type="project" value="InterPro"/>
</dbReference>
<evidence type="ECO:0000313" key="2">
    <source>
        <dbReference type="EMBL" id="ALL15338.1"/>
    </source>
</evidence>
<organism evidence="2 3">
    <name type="scientific">Caulobacter henricii</name>
    <dbReference type="NCBI Taxonomy" id="69395"/>
    <lineage>
        <taxon>Bacteria</taxon>
        <taxon>Pseudomonadati</taxon>
        <taxon>Pseudomonadota</taxon>
        <taxon>Alphaproteobacteria</taxon>
        <taxon>Caulobacterales</taxon>
        <taxon>Caulobacteraceae</taxon>
        <taxon>Caulobacter</taxon>
    </lineage>
</organism>
<name>A0A0N7JI66_9CAUL</name>
<dbReference type="Proteomes" id="UP000056905">
    <property type="component" value="Chromosome"/>
</dbReference>
<evidence type="ECO:0000259" key="1">
    <source>
        <dbReference type="PROSITE" id="PS51662"/>
    </source>
</evidence>
<dbReference type="KEGG" id="chq:AQ619_12760"/>
<feature type="domain" description="BPP" evidence="1">
    <location>
        <begin position="375"/>
        <end position="705"/>
    </location>
</feature>
<accession>A0A0N7JI66</accession>
<keyword evidence="3" id="KW-1185">Reference proteome</keyword>
<dbReference type="AlphaFoldDB" id="A0A0N7JI66"/>
<dbReference type="SUPFAM" id="SSF50956">
    <property type="entry name" value="Thermostable phytase (3-phytase)"/>
    <property type="match status" value="2"/>
</dbReference>
<reference evidence="2 3" key="1">
    <citation type="submission" date="2015-10" db="EMBL/GenBank/DDBJ databases">
        <title>Conservation of the essential genome among Caulobacter and Brevundimonas species.</title>
        <authorList>
            <person name="Scott D."/>
            <person name="Ely B."/>
        </authorList>
    </citation>
    <scope>NUCLEOTIDE SEQUENCE [LARGE SCALE GENOMIC DNA]</scope>
    <source>
        <strain evidence="2 3">CB4</strain>
    </source>
</reference>
<feature type="domain" description="BPP" evidence="1">
    <location>
        <begin position="51"/>
        <end position="366"/>
    </location>
</feature>
<dbReference type="PROSITE" id="PS51662">
    <property type="entry name" value="BP_PHYTASE"/>
    <property type="match status" value="2"/>
</dbReference>
<gene>
    <name evidence="2" type="ORF">AQ619_12760</name>
</gene>
<dbReference type="InterPro" id="IPR003431">
    <property type="entry name" value="B-propeller_Phytase"/>
</dbReference>
<dbReference type="EMBL" id="CP013002">
    <property type="protein sequence ID" value="ALL15338.1"/>
    <property type="molecule type" value="Genomic_DNA"/>
</dbReference>
<dbReference type="Gene3D" id="2.120.10.30">
    <property type="entry name" value="TolB, C-terminal domain"/>
    <property type="match status" value="2"/>
</dbReference>
<protein>
    <submittedName>
        <fullName evidence="2">3-phytase</fullName>
    </submittedName>
</protein>
<dbReference type="Pfam" id="PF02333">
    <property type="entry name" value="Phytase"/>
    <property type="match status" value="2"/>
</dbReference>
<dbReference type="STRING" id="69395.AQ619_12760"/>